<evidence type="ECO:0000313" key="5">
    <source>
        <dbReference type="EMBL" id="MVM33103.1"/>
    </source>
</evidence>
<keyword evidence="3" id="KW-0804">Transcription</keyword>
<protein>
    <submittedName>
        <fullName evidence="5">Helix-turn-helix domain-containing protein</fullName>
    </submittedName>
</protein>
<dbReference type="InterPro" id="IPR020449">
    <property type="entry name" value="Tscrpt_reg_AraC-type_HTH"/>
</dbReference>
<evidence type="ECO:0000259" key="4">
    <source>
        <dbReference type="PROSITE" id="PS01124"/>
    </source>
</evidence>
<sequence length="295" mass="34205">MVKGKRKNIPVFDQHKAAKAGFFIKSLSESLHDVEHDVVNAHRDDAYLLFILKTGFCRELIDFEEYTFSGPSFCMIHPEQVHGLLEHRDLDGWMISFDPGLLAQETTQLTRLINFSPIPEQEAGSLSMIYELTDLLWRQFHSNENTTHQSLTLRYLLNALITAIVSLSQSGKTLPESIENRPDEITGAFRQLVKQNFIHWKRPAHYAAALHLSVNHLNDTVRQKTGFSVSYWIQHQTMLEARRLLYHTQQTVKEVAYELGFEDQHYFSRLFRKVTGQTPLSFRQSFRDLSTRSPL</sequence>
<name>A0A7K1SH66_9BACT</name>
<dbReference type="GO" id="GO:0043565">
    <property type="term" value="F:sequence-specific DNA binding"/>
    <property type="evidence" value="ECO:0007669"/>
    <property type="project" value="InterPro"/>
</dbReference>
<accession>A0A7K1SH66</accession>
<keyword evidence="6" id="KW-1185">Reference proteome</keyword>
<reference evidence="5 6" key="1">
    <citation type="submission" date="2019-12" db="EMBL/GenBank/DDBJ databases">
        <title>Spirosoma sp. HMF4905 genome sequencing and assembly.</title>
        <authorList>
            <person name="Kang H."/>
            <person name="Cha I."/>
            <person name="Kim H."/>
            <person name="Joh K."/>
        </authorList>
    </citation>
    <scope>NUCLEOTIDE SEQUENCE [LARGE SCALE GENOMIC DNA]</scope>
    <source>
        <strain evidence="5 6">HMF4905</strain>
    </source>
</reference>
<evidence type="ECO:0000256" key="1">
    <source>
        <dbReference type="ARBA" id="ARBA00023015"/>
    </source>
</evidence>
<dbReference type="Pfam" id="PF12833">
    <property type="entry name" value="HTH_18"/>
    <property type="match status" value="1"/>
</dbReference>
<proteinExistence type="predicted"/>
<keyword evidence="2" id="KW-0238">DNA-binding</keyword>
<dbReference type="SUPFAM" id="SSF46689">
    <property type="entry name" value="Homeodomain-like"/>
    <property type="match status" value="1"/>
</dbReference>
<keyword evidence="1" id="KW-0805">Transcription regulation</keyword>
<feature type="domain" description="HTH araC/xylS-type" evidence="4">
    <location>
        <begin position="187"/>
        <end position="285"/>
    </location>
</feature>
<dbReference type="InterPro" id="IPR037923">
    <property type="entry name" value="HTH-like"/>
</dbReference>
<dbReference type="PANTHER" id="PTHR43280:SF32">
    <property type="entry name" value="TRANSCRIPTIONAL REGULATORY PROTEIN"/>
    <property type="match status" value="1"/>
</dbReference>
<dbReference type="GO" id="GO:0003700">
    <property type="term" value="F:DNA-binding transcription factor activity"/>
    <property type="evidence" value="ECO:0007669"/>
    <property type="project" value="InterPro"/>
</dbReference>
<dbReference type="Proteomes" id="UP000436006">
    <property type="component" value="Unassembled WGS sequence"/>
</dbReference>
<dbReference type="EMBL" id="WPIN01000009">
    <property type="protein sequence ID" value="MVM33103.1"/>
    <property type="molecule type" value="Genomic_DNA"/>
</dbReference>
<dbReference type="SMART" id="SM00342">
    <property type="entry name" value="HTH_ARAC"/>
    <property type="match status" value="1"/>
</dbReference>
<comment type="caution">
    <text evidence="5">The sequence shown here is derived from an EMBL/GenBank/DDBJ whole genome shotgun (WGS) entry which is preliminary data.</text>
</comment>
<evidence type="ECO:0000256" key="3">
    <source>
        <dbReference type="ARBA" id="ARBA00023163"/>
    </source>
</evidence>
<dbReference type="SUPFAM" id="SSF51215">
    <property type="entry name" value="Regulatory protein AraC"/>
    <property type="match status" value="1"/>
</dbReference>
<dbReference type="AlphaFoldDB" id="A0A7K1SH66"/>
<gene>
    <name evidence="5" type="ORF">GO755_23885</name>
</gene>
<dbReference type="InterPro" id="IPR009057">
    <property type="entry name" value="Homeodomain-like_sf"/>
</dbReference>
<dbReference type="InterPro" id="IPR018060">
    <property type="entry name" value="HTH_AraC"/>
</dbReference>
<organism evidence="5 6">
    <name type="scientific">Spirosoma arboris</name>
    <dbReference type="NCBI Taxonomy" id="2682092"/>
    <lineage>
        <taxon>Bacteria</taxon>
        <taxon>Pseudomonadati</taxon>
        <taxon>Bacteroidota</taxon>
        <taxon>Cytophagia</taxon>
        <taxon>Cytophagales</taxon>
        <taxon>Cytophagaceae</taxon>
        <taxon>Spirosoma</taxon>
    </lineage>
</organism>
<dbReference type="Gene3D" id="1.10.10.60">
    <property type="entry name" value="Homeodomain-like"/>
    <property type="match status" value="1"/>
</dbReference>
<evidence type="ECO:0000256" key="2">
    <source>
        <dbReference type="ARBA" id="ARBA00023125"/>
    </source>
</evidence>
<evidence type="ECO:0000313" key="6">
    <source>
        <dbReference type="Proteomes" id="UP000436006"/>
    </source>
</evidence>
<dbReference type="PANTHER" id="PTHR43280">
    <property type="entry name" value="ARAC-FAMILY TRANSCRIPTIONAL REGULATOR"/>
    <property type="match status" value="1"/>
</dbReference>
<dbReference type="PROSITE" id="PS01124">
    <property type="entry name" value="HTH_ARAC_FAMILY_2"/>
    <property type="match status" value="1"/>
</dbReference>
<dbReference type="RefSeq" id="WP_157587815.1">
    <property type="nucleotide sequence ID" value="NZ_WPIN01000009.1"/>
</dbReference>
<dbReference type="PRINTS" id="PR00032">
    <property type="entry name" value="HTHARAC"/>
</dbReference>